<dbReference type="Proteomes" id="UP001591681">
    <property type="component" value="Unassembled WGS sequence"/>
</dbReference>
<evidence type="ECO:0000256" key="1">
    <source>
        <dbReference type="ARBA" id="ARBA00022670"/>
    </source>
</evidence>
<dbReference type="InterPro" id="IPR001254">
    <property type="entry name" value="Trypsin_dom"/>
</dbReference>
<dbReference type="InterPro" id="IPR001314">
    <property type="entry name" value="Peptidase_S1A"/>
</dbReference>
<evidence type="ECO:0000256" key="3">
    <source>
        <dbReference type="ARBA" id="ARBA00022801"/>
    </source>
</evidence>
<dbReference type="PANTHER" id="PTHR24253:SF171">
    <property type="entry name" value="SERINE PROTEASE 56-LIKE"/>
    <property type="match status" value="1"/>
</dbReference>
<comment type="caution">
    <text evidence="6">The sequence shown here is derived from an EMBL/GenBank/DDBJ whole genome shotgun (WGS) entry which is preliminary data.</text>
</comment>
<dbReference type="CDD" id="cd00190">
    <property type="entry name" value="Tryp_SPc"/>
    <property type="match status" value="1"/>
</dbReference>
<dbReference type="PROSITE" id="PS50240">
    <property type="entry name" value="TRYPSIN_DOM"/>
    <property type="match status" value="1"/>
</dbReference>
<dbReference type="InterPro" id="IPR009003">
    <property type="entry name" value="Peptidase_S1_PA"/>
</dbReference>
<dbReference type="SUPFAM" id="SSF50494">
    <property type="entry name" value="Trypsin-like serine proteases"/>
    <property type="match status" value="1"/>
</dbReference>
<evidence type="ECO:0000256" key="4">
    <source>
        <dbReference type="ARBA" id="ARBA00023157"/>
    </source>
</evidence>
<keyword evidence="4" id="KW-1015">Disulfide bond</keyword>
<name>A0ABD1KHY6_9TELE</name>
<evidence type="ECO:0000256" key="2">
    <source>
        <dbReference type="ARBA" id="ARBA00022729"/>
    </source>
</evidence>
<reference evidence="6 7" key="1">
    <citation type="submission" date="2024-09" db="EMBL/GenBank/DDBJ databases">
        <title>A chromosome-level genome assembly of Gray's grenadier anchovy, Coilia grayii.</title>
        <authorList>
            <person name="Fu Z."/>
        </authorList>
    </citation>
    <scope>NUCLEOTIDE SEQUENCE [LARGE SCALE GENOMIC DNA]</scope>
    <source>
        <strain evidence="6">G4</strain>
        <tissue evidence="6">Muscle</tissue>
    </source>
</reference>
<dbReference type="PRINTS" id="PR00722">
    <property type="entry name" value="CHYMOTRYPSIN"/>
</dbReference>
<sequence length="369" mass="39966">MDKILTILIPTFNLKCSFNYRNGSVVAETEIIFNSEESVPDVSHVTDTLVEAASSKSSGFSGLGVDTTSIKVTRKPSLIETNSYMCGRPTFTNTAVGGQGSTAGKWPWQASLQMHRRHFCGGSLINRQWILTAAHCFSSSDPTNLTVHLGLEHLDVRGPNEVTRTLTRIILHPNYDSISNDNDIALLKMTTPVTLSDYIIPVCLACCNSVFHNGIDSWFTGWGNIGEGVPLPSPGALQEVNVPVMGNKQCNCLNGIGTITQNMICAGLLPTDKESCQRDSGGPMVNQQNSVWIQSGIVSFGKGCTRPGYPGVHTRVSHYQAWIESHIWIDRPGFVQFSSTGVDADSSFYCPPPAPTPLLTTSVSTPQSK</sequence>
<organism evidence="6 7">
    <name type="scientific">Coilia grayii</name>
    <name type="common">Gray's grenadier anchovy</name>
    <dbReference type="NCBI Taxonomy" id="363190"/>
    <lineage>
        <taxon>Eukaryota</taxon>
        <taxon>Metazoa</taxon>
        <taxon>Chordata</taxon>
        <taxon>Craniata</taxon>
        <taxon>Vertebrata</taxon>
        <taxon>Euteleostomi</taxon>
        <taxon>Actinopterygii</taxon>
        <taxon>Neopterygii</taxon>
        <taxon>Teleostei</taxon>
        <taxon>Clupei</taxon>
        <taxon>Clupeiformes</taxon>
        <taxon>Clupeoidei</taxon>
        <taxon>Engraulidae</taxon>
        <taxon>Coilinae</taxon>
        <taxon>Coilia</taxon>
    </lineage>
</organism>
<keyword evidence="7" id="KW-1185">Reference proteome</keyword>
<dbReference type="FunFam" id="2.40.10.10:FF:000024">
    <property type="entry name" value="Serine protease 53"/>
    <property type="match status" value="1"/>
</dbReference>
<dbReference type="GO" id="GO:0008233">
    <property type="term" value="F:peptidase activity"/>
    <property type="evidence" value="ECO:0007669"/>
    <property type="project" value="UniProtKB-KW"/>
</dbReference>
<accession>A0ABD1KHY6</accession>
<gene>
    <name evidence="6" type="ORF">ACEWY4_005222</name>
</gene>
<feature type="domain" description="Peptidase S1" evidence="5">
    <location>
        <begin position="95"/>
        <end position="328"/>
    </location>
</feature>
<dbReference type="EMBL" id="JBHFQA010000005">
    <property type="protein sequence ID" value="KAL2098742.1"/>
    <property type="molecule type" value="Genomic_DNA"/>
</dbReference>
<evidence type="ECO:0000313" key="6">
    <source>
        <dbReference type="EMBL" id="KAL2098742.1"/>
    </source>
</evidence>
<proteinExistence type="predicted"/>
<dbReference type="GO" id="GO:0006508">
    <property type="term" value="P:proteolysis"/>
    <property type="evidence" value="ECO:0007669"/>
    <property type="project" value="UniProtKB-KW"/>
</dbReference>
<keyword evidence="1" id="KW-0645">Protease</keyword>
<keyword evidence="2" id="KW-0732">Signal</keyword>
<protein>
    <recommendedName>
        <fullName evidence="5">Peptidase S1 domain-containing protein</fullName>
    </recommendedName>
</protein>
<evidence type="ECO:0000313" key="7">
    <source>
        <dbReference type="Proteomes" id="UP001591681"/>
    </source>
</evidence>
<dbReference type="PROSITE" id="PS00134">
    <property type="entry name" value="TRYPSIN_HIS"/>
    <property type="match status" value="1"/>
</dbReference>
<dbReference type="Pfam" id="PF00089">
    <property type="entry name" value="Trypsin"/>
    <property type="match status" value="1"/>
</dbReference>
<dbReference type="PANTHER" id="PTHR24253">
    <property type="entry name" value="TRANSMEMBRANE PROTEASE SERINE"/>
    <property type="match status" value="1"/>
</dbReference>
<dbReference type="InterPro" id="IPR018114">
    <property type="entry name" value="TRYPSIN_HIS"/>
</dbReference>
<keyword evidence="3" id="KW-0378">Hydrolase</keyword>
<dbReference type="Gene3D" id="2.40.10.10">
    <property type="entry name" value="Trypsin-like serine proteases"/>
    <property type="match status" value="2"/>
</dbReference>
<evidence type="ECO:0000259" key="5">
    <source>
        <dbReference type="PROSITE" id="PS50240"/>
    </source>
</evidence>
<dbReference type="InterPro" id="IPR043504">
    <property type="entry name" value="Peptidase_S1_PA_chymotrypsin"/>
</dbReference>
<dbReference type="SMART" id="SM00020">
    <property type="entry name" value="Tryp_SPc"/>
    <property type="match status" value="1"/>
</dbReference>
<dbReference type="AlphaFoldDB" id="A0ABD1KHY6"/>